<proteinExistence type="predicted"/>
<dbReference type="PANTHER" id="PTHR24255:SF31">
    <property type="entry name" value="CUBILIN-LIKE PROTEIN"/>
    <property type="match status" value="1"/>
</dbReference>
<organism evidence="7 8">
    <name type="scientific">Nothobranchius furzeri</name>
    <name type="common">Turquoise killifish</name>
    <dbReference type="NCBI Taxonomy" id="105023"/>
    <lineage>
        <taxon>Eukaryota</taxon>
        <taxon>Metazoa</taxon>
        <taxon>Chordata</taxon>
        <taxon>Craniata</taxon>
        <taxon>Vertebrata</taxon>
        <taxon>Euteleostomi</taxon>
        <taxon>Actinopterygii</taxon>
        <taxon>Neopterygii</taxon>
        <taxon>Teleostei</taxon>
        <taxon>Neoteleostei</taxon>
        <taxon>Acanthomorphata</taxon>
        <taxon>Ovalentaria</taxon>
        <taxon>Atherinomorphae</taxon>
        <taxon>Cyprinodontiformes</taxon>
        <taxon>Nothobranchiidae</taxon>
        <taxon>Nothobranchius</taxon>
    </lineage>
</organism>
<feature type="domain" description="Sushi" evidence="6">
    <location>
        <begin position="142"/>
        <end position="203"/>
    </location>
</feature>
<keyword evidence="4" id="KW-0812">Transmembrane</keyword>
<keyword evidence="2" id="KW-1015">Disulfide bond</keyword>
<evidence type="ECO:0000313" key="7">
    <source>
        <dbReference type="Ensembl" id="ENSNFUP00015017907.1"/>
    </source>
</evidence>
<keyword evidence="3" id="KW-0768">Sushi</keyword>
<dbReference type="SUPFAM" id="SSF57535">
    <property type="entry name" value="Complement control module/SCR domain"/>
    <property type="match status" value="1"/>
</dbReference>
<feature type="transmembrane region" description="Helical" evidence="4">
    <location>
        <begin position="58"/>
        <end position="86"/>
    </location>
</feature>
<dbReference type="InterPro" id="IPR000859">
    <property type="entry name" value="CUB_dom"/>
</dbReference>
<dbReference type="PANTHER" id="PTHR24255">
    <property type="entry name" value="COMPLEMENT COMPONENT 1, S SUBCOMPONENT-RELATED"/>
    <property type="match status" value="1"/>
</dbReference>
<dbReference type="PROSITE" id="PS50923">
    <property type="entry name" value="SUSHI"/>
    <property type="match status" value="1"/>
</dbReference>
<evidence type="ECO:0000256" key="3">
    <source>
        <dbReference type="PROSITE-ProRule" id="PRU00302"/>
    </source>
</evidence>
<dbReference type="SMART" id="SM00032">
    <property type="entry name" value="CCP"/>
    <property type="match status" value="1"/>
</dbReference>
<evidence type="ECO:0008006" key="9">
    <source>
        <dbReference type="Google" id="ProtNLM"/>
    </source>
</evidence>
<evidence type="ECO:0000259" key="5">
    <source>
        <dbReference type="PROSITE" id="PS01180"/>
    </source>
</evidence>
<dbReference type="Proteomes" id="UP000694548">
    <property type="component" value="Chromosome sgr05"/>
</dbReference>
<reference evidence="7" key="1">
    <citation type="submission" date="2014-08" db="EMBL/GenBank/DDBJ databases">
        <authorList>
            <person name="Senf B."/>
            <person name="Petzold A."/>
            <person name="Downie B.R."/>
            <person name="Koch P."/>
            <person name="Platzer M."/>
        </authorList>
    </citation>
    <scope>NUCLEOTIDE SEQUENCE [LARGE SCALE GENOMIC DNA]</scope>
    <source>
        <strain evidence="7">GRZ</strain>
    </source>
</reference>
<evidence type="ECO:0000256" key="4">
    <source>
        <dbReference type="SAM" id="Phobius"/>
    </source>
</evidence>
<dbReference type="SUPFAM" id="SSF49854">
    <property type="entry name" value="Spermadhesin, CUB domain"/>
    <property type="match status" value="2"/>
</dbReference>
<dbReference type="InterPro" id="IPR035976">
    <property type="entry name" value="Sushi/SCR/CCP_sf"/>
</dbReference>
<dbReference type="CDD" id="cd00041">
    <property type="entry name" value="CUB"/>
    <property type="match status" value="1"/>
</dbReference>
<keyword evidence="1" id="KW-0645">Protease</keyword>
<protein>
    <recommendedName>
        <fullName evidence="9">CUB and Sushi multiple domains 1</fullName>
    </recommendedName>
</protein>
<dbReference type="Ensembl" id="ENSNFUT00015018727.1">
    <property type="protein sequence ID" value="ENSNFUP00015017907.1"/>
    <property type="gene ID" value="ENSNFUG00015008549.1"/>
</dbReference>
<dbReference type="GO" id="GO:0005615">
    <property type="term" value="C:extracellular space"/>
    <property type="evidence" value="ECO:0007669"/>
    <property type="project" value="TreeGrafter"/>
</dbReference>
<keyword evidence="4" id="KW-0472">Membrane</keyword>
<name>A0A8C6LFC0_NOTFU</name>
<dbReference type="PROSITE" id="PS01180">
    <property type="entry name" value="CUB"/>
    <property type="match status" value="1"/>
</dbReference>
<sequence length="271" mass="29073">MFPVFKTASRLTPGSVLACSEYLQKRVIIYCTVHSAVIGNSIEAVNTAPSPLLSLGEFLFYAFGPAWTLFTWLIVNSSLICMMTAVTSHPALRLLSLTCRLTGFSIPAPVTSSGSIFSLRLTSDFAVSAHGFKAAYEELRSSSCGNPGVPPKGILNGTQFNVGDKIRYRCVTGYVLDGHSLLTCVTTSAGVSVWDFPVPICRAEDTCGGTLRGSSGLISSFDFPGLGSSGECKWTILADPGDTISLVFTDFQMEEKSDYLEIEGSEPTTIW</sequence>
<dbReference type="InterPro" id="IPR000436">
    <property type="entry name" value="Sushi_SCR_CCP_dom"/>
</dbReference>
<dbReference type="GeneTree" id="ENSGT00940000164318"/>
<dbReference type="Gene3D" id="2.10.70.10">
    <property type="entry name" value="Complement Module, domain 1"/>
    <property type="match status" value="1"/>
</dbReference>
<evidence type="ECO:0000256" key="2">
    <source>
        <dbReference type="ARBA" id="ARBA00023157"/>
    </source>
</evidence>
<dbReference type="Gene3D" id="2.60.120.290">
    <property type="entry name" value="Spermadhesin, CUB domain"/>
    <property type="match status" value="1"/>
</dbReference>
<comment type="caution">
    <text evidence="3">Lacks conserved residue(s) required for the propagation of feature annotation.</text>
</comment>
<keyword evidence="4" id="KW-1133">Transmembrane helix</keyword>
<evidence type="ECO:0000313" key="8">
    <source>
        <dbReference type="Proteomes" id="UP000694548"/>
    </source>
</evidence>
<feature type="domain" description="CUB" evidence="5">
    <location>
        <begin position="207"/>
        <end position="271"/>
    </location>
</feature>
<reference evidence="7" key="3">
    <citation type="submission" date="2025-09" db="UniProtKB">
        <authorList>
            <consortium name="Ensembl"/>
        </authorList>
    </citation>
    <scope>IDENTIFICATION</scope>
</reference>
<dbReference type="InterPro" id="IPR035914">
    <property type="entry name" value="Sperma_CUB_dom_sf"/>
</dbReference>
<dbReference type="Pfam" id="PF00431">
    <property type="entry name" value="CUB"/>
    <property type="match status" value="1"/>
</dbReference>
<dbReference type="CDD" id="cd00033">
    <property type="entry name" value="CCP"/>
    <property type="match status" value="1"/>
</dbReference>
<evidence type="ECO:0000256" key="1">
    <source>
        <dbReference type="ARBA" id="ARBA00022825"/>
    </source>
</evidence>
<dbReference type="Pfam" id="PF00084">
    <property type="entry name" value="Sushi"/>
    <property type="match status" value="1"/>
</dbReference>
<dbReference type="AlphaFoldDB" id="A0A8C6LFC0"/>
<accession>A0A8C6LFC0</accession>
<reference evidence="7" key="2">
    <citation type="submission" date="2025-08" db="UniProtKB">
        <authorList>
            <consortium name="Ensembl"/>
        </authorList>
    </citation>
    <scope>IDENTIFICATION</scope>
</reference>
<dbReference type="GO" id="GO:0004252">
    <property type="term" value="F:serine-type endopeptidase activity"/>
    <property type="evidence" value="ECO:0007669"/>
    <property type="project" value="TreeGrafter"/>
</dbReference>
<keyword evidence="8" id="KW-1185">Reference proteome</keyword>
<evidence type="ECO:0000259" key="6">
    <source>
        <dbReference type="PROSITE" id="PS50923"/>
    </source>
</evidence>
<keyword evidence="1" id="KW-0378">Hydrolase</keyword>
<keyword evidence="1" id="KW-0720">Serine protease</keyword>